<dbReference type="CDD" id="cd06464">
    <property type="entry name" value="ACD_sHsps-like"/>
    <property type="match status" value="1"/>
</dbReference>
<dbReference type="Proteomes" id="UP000293550">
    <property type="component" value="Unassembled WGS sequence"/>
</dbReference>
<dbReference type="InterPro" id="IPR008978">
    <property type="entry name" value="HSP20-like_chaperone"/>
</dbReference>
<evidence type="ECO:0000256" key="1">
    <source>
        <dbReference type="PROSITE-ProRule" id="PRU00285"/>
    </source>
</evidence>
<protein>
    <submittedName>
        <fullName evidence="5">Hsp20/alpha crystallin family protein</fullName>
    </submittedName>
</protein>
<feature type="domain" description="CS" evidence="4">
    <location>
        <begin position="48"/>
        <end position="155"/>
    </location>
</feature>
<dbReference type="PROSITE" id="PS01031">
    <property type="entry name" value="SHSP"/>
    <property type="match status" value="1"/>
</dbReference>
<dbReference type="Gene3D" id="2.60.40.790">
    <property type="match status" value="1"/>
</dbReference>
<evidence type="ECO:0000259" key="4">
    <source>
        <dbReference type="PROSITE" id="PS51203"/>
    </source>
</evidence>
<evidence type="ECO:0000313" key="6">
    <source>
        <dbReference type="Proteomes" id="UP000293550"/>
    </source>
</evidence>
<dbReference type="RefSeq" id="WP_130154431.1">
    <property type="nucleotide sequence ID" value="NZ_SCFB01000012.1"/>
</dbReference>
<dbReference type="AlphaFoldDB" id="A0A4Q7DHP4"/>
<dbReference type="InterPro" id="IPR031107">
    <property type="entry name" value="Small_HSP"/>
</dbReference>
<dbReference type="PROSITE" id="PS51203">
    <property type="entry name" value="CS"/>
    <property type="match status" value="1"/>
</dbReference>
<evidence type="ECO:0000256" key="2">
    <source>
        <dbReference type="RuleBase" id="RU003616"/>
    </source>
</evidence>
<keyword evidence="6" id="KW-1185">Reference proteome</keyword>
<gene>
    <name evidence="5" type="ORF">EQU50_07085</name>
</gene>
<accession>A0A4Q7DHP4</accession>
<name>A0A4Q7DHP4_9PROT</name>
<evidence type="ECO:0000313" key="5">
    <source>
        <dbReference type="EMBL" id="RZI45444.1"/>
    </source>
</evidence>
<sequence>MTFRDILSFKPRDRSDLVPMANIQQQMNDLFDRYFTGWDLCPSFSTTNNFPSLDVTETDKEVSIKAELPGMEEKDVKIEVSKNQLTIRGEKKSETEDKDQQGTCWMKEISYGSFARTVSLPFEIDSDKAKASFSKGILSLTIEKPTERISQTKVIPLTKS</sequence>
<proteinExistence type="inferred from homology"/>
<dbReference type="Pfam" id="PF00011">
    <property type="entry name" value="HSP20"/>
    <property type="match status" value="1"/>
</dbReference>
<feature type="domain" description="SHSP" evidence="3">
    <location>
        <begin position="44"/>
        <end position="160"/>
    </location>
</feature>
<reference evidence="5 6" key="1">
    <citation type="submission" date="2018-10" db="EMBL/GenBank/DDBJ databases">
        <title>An updated phylogeny of the Alphaproteobacteria reveals that the parasitic Rickettsiales and Holosporales have independent origins.</title>
        <authorList>
            <person name="Munoz-Gomez S.A."/>
            <person name="Hess S."/>
            <person name="Burger G."/>
            <person name="Lang B.F."/>
            <person name="Susko E."/>
            <person name="Slamovits C.H."/>
            <person name="Roger A.J."/>
        </authorList>
    </citation>
    <scope>NUCLEOTIDE SEQUENCE [LARGE SCALE GENOMIC DNA]</scope>
    <source>
        <strain evidence="5">HOLO01</strain>
    </source>
</reference>
<dbReference type="EMBL" id="SCFB01000012">
    <property type="protein sequence ID" value="RZI45444.1"/>
    <property type="molecule type" value="Genomic_DNA"/>
</dbReference>
<dbReference type="InterPro" id="IPR002068">
    <property type="entry name" value="A-crystallin/Hsp20_dom"/>
</dbReference>
<dbReference type="PANTHER" id="PTHR11527">
    <property type="entry name" value="HEAT-SHOCK PROTEIN 20 FAMILY MEMBER"/>
    <property type="match status" value="1"/>
</dbReference>
<dbReference type="InterPro" id="IPR007052">
    <property type="entry name" value="CS_dom"/>
</dbReference>
<evidence type="ECO:0000259" key="3">
    <source>
        <dbReference type="PROSITE" id="PS01031"/>
    </source>
</evidence>
<comment type="similarity">
    <text evidence="1 2">Belongs to the small heat shock protein (HSP20) family.</text>
</comment>
<comment type="caution">
    <text evidence="5">The sequence shown here is derived from an EMBL/GenBank/DDBJ whole genome shotgun (WGS) entry which is preliminary data.</text>
</comment>
<organism evidence="5 6">
    <name type="scientific">Candidatus Finniella inopinata</name>
    <dbReference type="NCBI Taxonomy" id="1696036"/>
    <lineage>
        <taxon>Bacteria</taxon>
        <taxon>Pseudomonadati</taxon>
        <taxon>Pseudomonadota</taxon>
        <taxon>Alphaproteobacteria</taxon>
        <taxon>Holosporales</taxon>
        <taxon>Candidatus Paracaedibacteraceae</taxon>
        <taxon>Candidatus Finniella</taxon>
    </lineage>
</organism>
<dbReference type="SUPFAM" id="SSF49764">
    <property type="entry name" value="HSP20-like chaperones"/>
    <property type="match status" value="1"/>
</dbReference>
<dbReference type="OrthoDB" id="9808910at2"/>